<comment type="subunit">
    <text evidence="2">Homodimer.</text>
</comment>
<feature type="domain" description="ABC transporter" evidence="19">
    <location>
        <begin position="441"/>
        <end position="677"/>
    </location>
</feature>
<proteinExistence type="inferred from homology"/>
<dbReference type="OrthoDB" id="6500128at2759"/>
<dbReference type="SMART" id="SM00382">
    <property type="entry name" value="AAA"/>
    <property type="match status" value="1"/>
</dbReference>
<comment type="subcellular location">
    <subcellularLocation>
        <location evidence="1">Mitochondrion inner membrane</location>
        <topology evidence="1">Multi-pass membrane protein</topology>
    </subcellularLocation>
</comment>
<evidence type="ECO:0000256" key="18">
    <source>
        <dbReference type="SAM" id="Phobius"/>
    </source>
</evidence>
<dbReference type="PROSITE" id="PS00211">
    <property type="entry name" value="ABC_TRANSPORTER_1"/>
    <property type="match status" value="1"/>
</dbReference>
<dbReference type="GO" id="GO:0005743">
    <property type="term" value="C:mitochondrial inner membrane"/>
    <property type="evidence" value="ECO:0007669"/>
    <property type="project" value="UniProtKB-SubCell"/>
</dbReference>
<dbReference type="FunFam" id="3.40.50.300:FF:000287">
    <property type="entry name" value="Multidrug ABC transporter ATP-binding protein"/>
    <property type="match status" value="1"/>
</dbReference>
<dbReference type="SUPFAM" id="SSF90123">
    <property type="entry name" value="ABC transporter transmembrane region"/>
    <property type="match status" value="1"/>
</dbReference>
<evidence type="ECO:0000256" key="12">
    <source>
        <dbReference type="ARBA" id="ARBA00023136"/>
    </source>
</evidence>
<dbReference type="InterPro" id="IPR003593">
    <property type="entry name" value="AAA+_ATPase"/>
</dbReference>
<keyword evidence="10 18" id="KW-1133">Transmembrane helix</keyword>
<feature type="domain" description="ABC transmembrane type-1" evidence="20">
    <location>
        <begin position="118"/>
        <end position="407"/>
    </location>
</feature>
<dbReference type="Proteomes" id="UP000242525">
    <property type="component" value="Unassembled WGS sequence"/>
</dbReference>
<dbReference type="FunFam" id="1.20.1560.10:FF:000004">
    <property type="entry name" value="ATP-binding cassette sub-family B member 7"/>
    <property type="match status" value="1"/>
</dbReference>
<feature type="transmembrane region" description="Helical" evidence="18">
    <location>
        <begin position="345"/>
        <end position="367"/>
    </location>
</feature>
<keyword evidence="11" id="KW-0496">Mitochondrion</keyword>
<dbReference type="GO" id="GO:0005524">
    <property type="term" value="F:ATP binding"/>
    <property type="evidence" value="ECO:0007669"/>
    <property type="project" value="UniProtKB-KW"/>
</dbReference>
<dbReference type="STRING" id="1173061.A0A0J9XAN2"/>
<evidence type="ECO:0000256" key="3">
    <source>
        <dbReference type="ARBA" id="ARBA00022448"/>
    </source>
</evidence>
<reference evidence="21" key="1">
    <citation type="submission" date="2014-03" db="EMBL/GenBank/DDBJ databases">
        <authorList>
            <person name="Casaregola S."/>
        </authorList>
    </citation>
    <scope>NUCLEOTIDE SEQUENCE [LARGE SCALE GENOMIC DNA]</scope>
    <source>
        <strain evidence="21">CLIB 918</strain>
    </source>
</reference>
<evidence type="ECO:0000256" key="14">
    <source>
        <dbReference type="ARBA" id="ARBA00039906"/>
    </source>
</evidence>
<dbReference type="GO" id="GO:0006879">
    <property type="term" value="P:intracellular iron ion homeostasis"/>
    <property type="evidence" value="ECO:0007669"/>
    <property type="project" value="TreeGrafter"/>
</dbReference>
<dbReference type="InterPro" id="IPR027417">
    <property type="entry name" value="P-loop_NTPase"/>
</dbReference>
<feature type="transmembrane region" description="Helical" evidence="18">
    <location>
        <begin position="231"/>
        <end position="258"/>
    </location>
</feature>
<name>A0A0J9XAN2_GEOCN</name>
<protein>
    <recommendedName>
        <fullName evidence="14">Iron-sulfur clusters transporter ATM1, mitochondrial</fullName>
    </recommendedName>
    <alternativeName>
        <fullName evidence="15">Iron-sulfur clusters transporter atm1, mitochondrial</fullName>
    </alternativeName>
</protein>
<comment type="similarity">
    <text evidence="13">Belongs to the ABC transporter superfamily. ABCB family. Heavy Metal importer (TC 3.A.1.210) subfamily.</text>
</comment>
<dbReference type="PANTHER" id="PTHR24221:SF402">
    <property type="entry name" value="IRON-SULFUR CLUSTERS TRANSPORTER ABCB7, MITOCHONDRIAL"/>
    <property type="match status" value="1"/>
</dbReference>
<keyword evidence="7 21" id="KW-0067">ATP-binding</keyword>
<evidence type="ECO:0000256" key="4">
    <source>
        <dbReference type="ARBA" id="ARBA00022692"/>
    </source>
</evidence>
<evidence type="ECO:0000256" key="5">
    <source>
        <dbReference type="ARBA" id="ARBA00022741"/>
    </source>
</evidence>
<dbReference type="GO" id="GO:0140359">
    <property type="term" value="F:ABC-type transporter activity"/>
    <property type="evidence" value="ECO:0007669"/>
    <property type="project" value="InterPro"/>
</dbReference>
<comment type="caution">
    <text evidence="21">The sequence shown here is derived from an EMBL/GenBank/DDBJ whole genome shotgun (WGS) entry which is preliminary data.</text>
</comment>
<dbReference type="Gene3D" id="1.20.1560.10">
    <property type="entry name" value="ABC transporter type 1, transmembrane domain"/>
    <property type="match status" value="1"/>
</dbReference>
<feature type="compositionally biased region" description="Basic and acidic residues" evidence="17">
    <location>
        <begin position="707"/>
        <end position="721"/>
    </location>
</feature>
<sequence>MSLKLITPVSSLLRTQASHALRFRVCPVTFTSPFTHITHNHALRTTASRLPSPILRLVNRPPVAHFNSSSTSDKRHTTLLSEQSAKTKSGDDVQKTILKSLVKYIWPKTSRGAKIRVIIALLFLVASKLLTVQVPFFFKNIVDDMNIDWVNEVGTVSTVIGASVLAYGFGRFGATLFGELRNAIFASVAQRAIRLVSRNTFRHLLKLDLGFHLSRQTGGITRAMDRGIKGISYVLTSMVFHIIPISLEISLVCGILSYNYGWKFAAVTLATVLVYSYFTIWMTAWRAKFRRRTNAADNKAATVAIDSLLNFESIKYFNNEPFQEAKYDNALAAYEKSAIHSQQSLALLNSGQSFIFSSALTAMMYMACCGVADGSLTVGDIVLVNQLVFQLSVPLNFLGTVYKELRQSLLDMETLFKLLDVNVNVNDQSSAKPLEFKGGEIKFENVTFGYHPSRKILKDVSFTIPAGQNVAIVGPSGSGKSTILRLLFRFYEVESGRILIDGQDIRDVSLESLRKAIGVVPQDSPLFNDTIRNNIRYGRLDATDEEVELATSRVHLDKLINEFPDGFETKVGERGLMIAGGEKQRLAISRVLLKNPPIIVFDEATSALDKETAKNILDDISGIIKGKKTTSIFFAHRLRTVEEMDNIIVLRHGRVAEEGSHDKLIADRNSLYHDIWEHESTIALAEEEKNTAIKKVEALETPADAANADKIKAHNDDKPSEWDSQTTDSGEIDSMMKFVNKKD</sequence>
<evidence type="ECO:0000256" key="7">
    <source>
        <dbReference type="ARBA" id="ARBA00022840"/>
    </source>
</evidence>
<dbReference type="PROSITE" id="PS50929">
    <property type="entry name" value="ABC_TM1F"/>
    <property type="match status" value="1"/>
</dbReference>
<feature type="region of interest" description="Disordered" evidence="17">
    <location>
        <begin position="704"/>
        <end position="743"/>
    </location>
</feature>
<dbReference type="AlphaFoldDB" id="A0A0J9XAN2"/>
<dbReference type="Gene3D" id="3.40.50.300">
    <property type="entry name" value="P-loop containing nucleotide triphosphate hydrolases"/>
    <property type="match status" value="1"/>
</dbReference>
<evidence type="ECO:0000256" key="15">
    <source>
        <dbReference type="ARBA" id="ARBA00040792"/>
    </source>
</evidence>
<dbReference type="PANTHER" id="PTHR24221">
    <property type="entry name" value="ATP-BINDING CASSETTE SUB-FAMILY B"/>
    <property type="match status" value="1"/>
</dbReference>
<dbReference type="Pfam" id="PF00664">
    <property type="entry name" value="ABC_membrane"/>
    <property type="match status" value="1"/>
</dbReference>
<dbReference type="Pfam" id="PF00005">
    <property type="entry name" value="ABC_tran"/>
    <property type="match status" value="1"/>
</dbReference>
<keyword evidence="4 18" id="KW-0812">Transmembrane</keyword>
<comment type="function">
    <text evidence="16">Performs an essential function in the generation of cytoplasmic iron-sulfur proteins by mediating the ATP-dependent export of Fe/S cluster precursors synthesized by NFS1 and other mitochondrial proteins. Hydrolyzes ATP. Binds glutathione and may function by transporting a glutathione-conjugated iron-sulfur compound.</text>
</comment>
<evidence type="ECO:0000256" key="1">
    <source>
        <dbReference type="ARBA" id="ARBA00004448"/>
    </source>
</evidence>
<feature type="transmembrane region" description="Helical" evidence="18">
    <location>
        <begin position="158"/>
        <end position="177"/>
    </location>
</feature>
<dbReference type="InterPro" id="IPR017871">
    <property type="entry name" value="ABC_transporter-like_CS"/>
</dbReference>
<evidence type="ECO:0000256" key="6">
    <source>
        <dbReference type="ARBA" id="ARBA00022792"/>
    </source>
</evidence>
<dbReference type="SUPFAM" id="SSF52540">
    <property type="entry name" value="P-loop containing nucleoside triphosphate hydrolases"/>
    <property type="match status" value="1"/>
</dbReference>
<gene>
    <name evidence="21" type="ORF">BN980_GECA07s01429g</name>
</gene>
<evidence type="ECO:0000256" key="16">
    <source>
        <dbReference type="ARBA" id="ARBA00045666"/>
    </source>
</evidence>
<feature type="transmembrane region" description="Helical" evidence="18">
    <location>
        <begin position="117"/>
        <end position="138"/>
    </location>
</feature>
<dbReference type="GO" id="GO:0140466">
    <property type="term" value="P:iron-sulfur cluster export from the mitochondrion"/>
    <property type="evidence" value="ECO:0007669"/>
    <property type="project" value="UniProtKB-ARBA"/>
</dbReference>
<dbReference type="InterPro" id="IPR039421">
    <property type="entry name" value="Type_1_exporter"/>
</dbReference>
<keyword evidence="5" id="KW-0547">Nucleotide-binding</keyword>
<evidence type="ECO:0000256" key="17">
    <source>
        <dbReference type="SAM" id="MobiDB-lite"/>
    </source>
</evidence>
<evidence type="ECO:0000256" key="2">
    <source>
        <dbReference type="ARBA" id="ARBA00011738"/>
    </source>
</evidence>
<evidence type="ECO:0000313" key="22">
    <source>
        <dbReference type="Proteomes" id="UP000242525"/>
    </source>
</evidence>
<dbReference type="InterPro" id="IPR011527">
    <property type="entry name" value="ABC1_TM_dom"/>
</dbReference>
<dbReference type="PROSITE" id="PS50893">
    <property type="entry name" value="ABC_TRANSPORTER_2"/>
    <property type="match status" value="1"/>
</dbReference>
<dbReference type="CDD" id="cd18582">
    <property type="entry name" value="ABC_6TM_ATM1_ABCB7"/>
    <property type="match status" value="1"/>
</dbReference>
<organism evidence="21 22">
    <name type="scientific">Geotrichum candidum</name>
    <name type="common">Oospora lactis</name>
    <name type="synonym">Dipodascus geotrichum</name>
    <dbReference type="NCBI Taxonomy" id="1173061"/>
    <lineage>
        <taxon>Eukaryota</taxon>
        <taxon>Fungi</taxon>
        <taxon>Dikarya</taxon>
        <taxon>Ascomycota</taxon>
        <taxon>Saccharomycotina</taxon>
        <taxon>Dipodascomycetes</taxon>
        <taxon>Dipodascales</taxon>
        <taxon>Dipodascaceae</taxon>
        <taxon>Geotrichum</taxon>
    </lineage>
</organism>
<dbReference type="GO" id="GO:0016887">
    <property type="term" value="F:ATP hydrolysis activity"/>
    <property type="evidence" value="ECO:0007669"/>
    <property type="project" value="InterPro"/>
</dbReference>
<evidence type="ECO:0000259" key="19">
    <source>
        <dbReference type="PROSITE" id="PS50893"/>
    </source>
</evidence>
<evidence type="ECO:0000256" key="11">
    <source>
        <dbReference type="ARBA" id="ARBA00023128"/>
    </source>
</evidence>
<keyword evidence="8" id="KW-0809">Transit peptide</keyword>
<feature type="transmembrane region" description="Helical" evidence="18">
    <location>
        <begin position="264"/>
        <end position="284"/>
    </location>
</feature>
<keyword evidence="3" id="KW-0813">Transport</keyword>
<dbReference type="EMBL" id="CCBN010000007">
    <property type="protein sequence ID" value="CDO54239.1"/>
    <property type="molecule type" value="Genomic_DNA"/>
</dbReference>
<evidence type="ECO:0000259" key="20">
    <source>
        <dbReference type="PROSITE" id="PS50929"/>
    </source>
</evidence>
<keyword evidence="12 18" id="KW-0472">Membrane</keyword>
<keyword evidence="22" id="KW-1185">Reference proteome</keyword>
<feature type="region of interest" description="Disordered" evidence="17">
    <location>
        <begin position="65"/>
        <end position="86"/>
    </location>
</feature>
<keyword evidence="6" id="KW-0999">Mitochondrion inner membrane</keyword>
<dbReference type="InterPro" id="IPR036640">
    <property type="entry name" value="ABC1_TM_sf"/>
</dbReference>
<accession>A0A0J9XAN2</accession>
<evidence type="ECO:0000256" key="8">
    <source>
        <dbReference type="ARBA" id="ARBA00022946"/>
    </source>
</evidence>
<dbReference type="InterPro" id="IPR003439">
    <property type="entry name" value="ABC_transporter-like_ATP-bd"/>
</dbReference>
<keyword evidence="9" id="KW-1278">Translocase</keyword>
<evidence type="ECO:0000256" key="10">
    <source>
        <dbReference type="ARBA" id="ARBA00022989"/>
    </source>
</evidence>
<evidence type="ECO:0000256" key="9">
    <source>
        <dbReference type="ARBA" id="ARBA00022967"/>
    </source>
</evidence>
<evidence type="ECO:0000313" key="21">
    <source>
        <dbReference type="EMBL" id="CDO54239.1"/>
    </source>
</evidence>
<evidence type="ECO:0000256" key="13">
    <source>
        <dbReference type="ARBA" id="ARBA00024363"/>
    </source>
</evidence>